<dbReference type="EMBL" id="AM235768">
    <property type="protein sequence ID" value="CAM96351.1"/>
    <property type="molecule type" value="Genomic_DNA"/>
</dbReference>
<name>A4V740_PSEFS</name>
<dbReference type="AlphaFoldDB" id="A4V740"/>
<keyword evidence="1" id="KW-0614">Plasmid</keyword>
<proteinExistence type="predicted"/>
<geneLocation type="plasmid" evidence="1 2">
    <name>pQBR103</name>
</geneLocation>
<gene>
    <name evidence="1" type="ordered locus">pQBR0319</name>
</gene>
<protein>
    <submittedName>
        <fullName evidence="1">Uncharacterized protein</fullName>
    </submittedName>
</protein>
<organism evidence="1 2">
    <name type="scientific">Pseudomonas fluorescens (strain SBW25)</name>
    <dbReference type="NCBI Taxonomy" id="216595"/>
    <lineage>
        <taxon>Bacteria</taxon>
        <taxon>Pseudomonadati</taxon>
        <taxon>Pseudomonadota</taxon>
        <taxon>Gammaproteobacteria</taxon>
        <taxon>Pseudomonadales</taxon>
        <taxon>Pseudomonadaceae</taxon>
        <taxon>Pseudomonas</taxon>
    </lineage>
</organism>
<evidence type="ECO:0000313" key="1">
    <source>
        <dbReference type="EMBL" id="CAM96351.1"/>
    </source>
</evidence>
<evidence type="ECO:0000313" key="2">
    <source>
        <dbReference type="Proteomes" id="UP000002332"/>
    </source>
</evidence>
<accession>A4V740</accession>
<reference evidence="1 2" key="1">
    <citation type="journal article" date="2007" name="ISME J.">
        <title>Sequence-based analysis of pQBR103; a representative of a unique, transfer-proficient mega plasmid resident in the microbial community of sugar beet.</title>
        <authorList>
            <person name="Tett A."/>
            <person name="Spiers A.J."/>
            <person name="Crossman L.C."/>
            <person name="Ager D."/>
            <person name="Ciric L."/>
            <person name="Dow J.M."/>
            <person name="Fry J.C."/>
            <person name="Harris D."/>
            <person name="Lilley A."/>
            <person name="Oliver A."/>
            <person name="Parkhill J."/>
            <person name="Quail M.A."/>
            <person name="Rainey P.B."/>
            <person name="Saunders N.J."/>
            <person name="Seeger K."/>
            <person name="Snyder L.A.S."/>
            <person name="Squares R."/>
            <person name="Thomas C.M."/>
            <person name="Turner S.L."/>
            <person name="Zhang X.-X."/>
            <person name="Field D."/>
            <person name="Bailey M.J."/>
        </authorList>
    </citation>
    <scope>NUCLEOTIDE SEQUENCE [LARGE SCALE GENOMIC DNA]</scope>
    <source>
        <strain evidence="1 2">SBW25</strain>
    </source>
</reference>
<sequence>MTRVTSPTQPFSSAEATMPTPKFQVGDLVSLDFRLEVDRPYFWKQILRNEIRQIRRFMPQKPMHPHNKAQIREKMEGARNATTIQIAGIRPWGGHNVGNVAAEGYLAGWPGAASPLEYHFYLAFRWTNAEGHAVAYIPTIGNAHNNMLSPVNLAPIE</sequence>
<dbReference type="RefSeq" id="WP_011923126.1">
    <property type="nucleotide sequence ID" value="NC_009444.1"/>
</dbReference>
<dbReference type="Proteomes" id="UP000002332">
    <property type="component" value="Plasmid pQBR103"/>
</dbReference>